<dbReference type="AlphaFoldDB" id="A0A917P6B8"/>
<reference evidence="1" key="2">
    <citation type="submission" date="2020-09" db="EMBL/GenBank/DDBJ databases">
        <authorList>
            <person name="Sun Q."/>
            <person name="Ohkuma M."/>
        </authorList>
    </citation>
    <scope>NUCLEOTIDE SEQUENCE</scope>
    <source>
        <strain evidence="1">JCM 3086</strain>
    </source>
</reference>
<evidence type="ECO:0000313" key="1">
    <source>
        <dbReference type="EMBL" id="GGJ63798.1"/>
    </source>
</evidence>
<keyword evidence="2" id="KW-1185">Reference proteome</keyword>
<dbReference type="EMBL" id="BMQA01000077">
    <property type="protein sequence ID" value="GGJ63798.1"/>
    <property type="molecule type" value="Genomic_DNA"/>
</dbReference>
<dbReference type="Proteomes" id="UP000657574">
    <property type="component" value="Unassembled WGS sequence"/>
</dbReference>
<organism evidence="1 2">
    <name type="scientific">Streptomyces brasiliensis</name>
    <dbReference type="NCBI Taxonomy" id="1954"/>
    <lineage>
        <taxon>Bacteria</taxon>
        <taxon>Bacillati</taxon>
        <taxon>Actinomycetota</taxon>
        <taxon>Actinomycetes</taxon>
        <taxon>Kitasatosporales</taxon>
        <taxon>Streptomycetaceae</taxon>
        <taxon>Streptomyces</taxon>
    </lineage>
</organism>
<gene>
    <name evidence="1" type="ORF">GCM10010121_088050</name>
</gene>
<protein>
    <submittedName>
        <fullName evidence="1">Uncharacterized protein</fullName>
    </submittedName>
</protein>
<evidence type="ECO:0000313" key="2">
    <source>
        <dbReference type="Proteomes" id="UP000657574"/>
    </source>
</evidence>
<accession>A0A917P6B8</accession>
<proteinExistence type="predicted"/>
<reference evidence="1" key="1">
    <citation type="journal article" date="2014" name="Int. J. Syst. Evol. Microbiol.">
        <title>Complete genome sequence of Corynebacterium casei LMG S-19264T (=DSM 44701T), isolated from a smear-ripened cheese.</title>
        <authorList>
            <consortium name="US DOE Joint Genome Institute (JGI-PGF)"/>
            <person name="Walter F."/>
            <person name="Albersmeier A."/>
            <person name="Kalinowski J."/>
            <person name="Ruckert C."/>
        </authorList>
    </citation>
    <scope>NUCLEOTIDE SEQUENCE</scope>
    <source>
        <strain evidence="1">JCM 3086</strain>
    </source>
</reference>
<dbReference type="RefSeq" id="WP_189316921.1">
    <property type="nucleotide sequence ID" value="NZ_BMQA01000077.1"/>
</dbReference>
<comment type="caution">
    <text evidence="1">The sequence shown here is derived from an EMBL/GenBank/DDBJ whole genome shotgun (WGS) entry which is preliminary data.</text>
</comment>
<sequence>MITNRANAAQFIARQLPQPHETDFGGELVHELLATTHADWVCPPSGHSISWADCYAGADILPLTHKAALLLEPNGEPRPIPEHVTGEARKRAKRAVQHAVWLWREAHRRGLPRPQLAGGATSAAAPG</sequence>
<name>A0A917P6B8_9ACTN</name>